<name>A0ABX7B618_9PROT</name>
<keyword evidence="2" id="KW-1185">Reference proteome</keyword>
<evidence type="ECO:0008006" key="3">
    <source>
        <dbReference type="Google" id="ProtNLM"/>
    </source>
</evidence>
<protein>
    <recommendedName>
        <fullName evidence="3">Lipoprotein</fullName>
    </recommendedName>
</protein>
<accession>A0ABX7B618</accession>
<dbReference type="RefSeq" id="WP_201075875.1">
    <property type="nucleotide sequence ID" value="NZ_CP067420.1"/>
</dbReference>
<organism evidence="1 2">
    <name type="scientific">Skermanella cutis</name>
    <dbReference type="NCBI Taxonomy" id="2775420"/>
    <lineage>
        <taxon>Bacteria</taxon>
        <taxon>Pseudomonadati</taxon>
        <taxon>Pseudomonadota</taxon>
        <taxon>Alphaproteobacteria</taxon>
        <taxon>Rhodospirillales</taxon>
        <taxon>Azospirillaceae</taxon>
        <taxon>Skermanella</taxon>
    </lineage>
</organism>
<proteinExistence type="predicted"/>
<gene>
    <name evidence="1" type="ORF">IGS68_26845</name>
</gene>
<sequence>MPEDNQQMAVQELDRAYVDLRDLDAQLADPQAKRNAVLKCENEAWARIRSEEDLPPGWNLTGPLNGENEQPRSFRLDGPGGVTAVIYDATGNVVTSYRRAAAAVRAMAAIN</sequence>
<evidence type="ECO:0000313" key="2">
    <source>
        <dbReference type="Proteomes" id="UP000595197"/>
    </source>
</evidence>
<dbReference type="Proteomes" id="UP000595197">
    <property type="component" value="Chromosome"/>
</dbReference>
<evidence type="ECO:0000313" key="1">
    <source>
        <dbReference type="EMBL" id="QQP89543.1"/>
    </source>
</evidence>
<dbReference type="EMBL" id="CP067420">
    <property type="protein sequence ID" value="QQP89543.1"/>
    <property type="molecule type" value="Genomic_DNA"/>
</dbReference>
<reference evidence="1" key="1">
    <citation type="submission" date="2021-02" db="EMBL/GenBank/DDBJ databases">
        <title>Skermanella TT6 skin isolate.</title>
        <authorList>
            <person name="Lee K."/>
            <person name="Ganzorig M."/>
        </authorList>
    </citation>
    <scope>NUCLEOTIDE SEQUENCE</scope>
    <source>
        <strain evidence="1">TT6</strain>
    </source>
</reference>